<dbReference type="InterPro" id="IPR036746">
    <property type="entry name" value="TT1725-like_sf"/>
</dbReference>
<dbReference type="SUPFAM" id="SSF103007">
    <property type="entry name" value="Hypothetical protein TT1725"/>
    <property type="match status" value="1"/>
</dbReference>
<accession>A0ABT5UFM4</accession>
<keyword evidence="2" id="KW-1185">Reference proteome</keyword>
<comment type="caution">
    <text evidence="1">The sequence shown here is derived from an EMBL/GenBank/DDBJ whole genome shotgun (WGS) entry which is preliminary data.</text>
</comment>
<reference evidence="1 2" key="1">
    <citation type="submission" date="2022-11" db="EMBL/GenBank/DDBJ databases">
        <title>Spartinivicinus poritis sp. nov., isolated from scleractinian coral Porites lutea.</title>
        <authorList>
            <person name="Zhang G."/>
            <person name="Cai L."/>
            <person name="Wei Q."/>
        </authorList>
    </citation>
    <scope>NUCLEOTIDE SEQUENCE [LARGE SCALE GENOMIC DNA]</scope>
    <source>
        <strain evidence="1 2">A2-2</strain>
    </source>
</reference>
<protein>
    <submittedName>
        <fullName evidence="1">DUF503 domain-containing protein</fullName>
    </submittedName>
</protein>
<sequence length="92" mass="10587">MVIQLLTLFFHLPGCRSLKEKRSRLGGLKDKFGKVTNVAITESDFHDLHQQAQWSVIIMAKDQSIVDRIIAQLELAIDQMDVLLIKITRERL</sequence>
<proteinExistence type="predicted"/>
<dbReference type="EMBL" id="JAPMOU010000054">
    <property type="protein sequence ID" value="MDE1465185.1"/>
    <property type="molecule type" value="Genomic_DNA"/>
</dbReference>
<gene>
    <name evidence="1" type="ORF">ORQ98_24790</name>
</gene>
<dbReference type="Pfam" id="PF04456">
    <property type="entry name" value="DUF503"/>
    <property type="match status" value="1"/>
</dbReference>
<dbReference type="RefSeq" id="WP_274691496.1">
    <property type="nucleotide sequence ID" value="NZ_JAPMOU010000054.1"/>
</dbReference>
<evidence type="ECO:0000313" key="1">
    <source>
        <dbReference type="EMBL" id="MDE1465185.1"/>
    </source>
</evidence>
<dbReference type="Proteomes" id="UP001528823">
    <property type="component" value="Unassembled WGS sequence"/>
</dbReference>
<name>A0ABT5UFM4_9GAMM</name>
<dbReference type="InterPro" id="IPR007546">
    <property type="entry name" value="DUF503"/>
</dbReference>
<dbReference type="Gene3D" id="3.30.70.1120">
    <property type="entry name" value="TT1725-like"/>
    <property type="match status" value="1"/>
</dbReference>
<evidence type="ECO:0000313" key="2">
    <source>
        <dbReference type="Proteomes" id="UP001528823"/>
    </source>
</evidence>
<organism evidence="1 2">
    <name type="scientific">Spartinivicinus poritis</name>
    <dbReference type="NCBI Taxonomy" id="2994640"/>
    <lineage>
        <taxon>Bacteria</taxon>
        <taxon>Pseudomonadati</taxon>
        <taxon>Pseudomonadota</taxon>
        <taxon>Gammaproteobacteria</taxon>
        <taxon>Oceanospirillales</taxon>
        <taxon>Zooshikellaceae</taxon>
        <taxon>Spartinivicinus</taxon>
    </lineage>
</organism>